<dbReference type="InterPro" id="IPR007742">
    <property type="entry name" value="NosD_dom"/>
</dbReference>
<dbReference type="Pfam" id="PF05048">
    <property type="entry name" value="NosD"/>
    <property type="match status" value="1"/>
</dbReference>
<dbReference type="Proteomes" id="UP000050535">
    <property type="component" value="Unassembled WGS sequence"/>
</dbReference>
<evidence type="ECO:0000313" key="5">
    <source>
        <dbReference type="EMBL" id="KPN30029.1"/>
    </source>
</evidence>
<gene>
    <name evidence="5" type="ORF">SY89_00751</name>
</gene>
<reference evidence="6" key="1">
    <citation type="submission" date="2013-11" db="EMBL/GenBank/DDBJ databases">
        <authorList>
            <person name="Hoang H.T."/>
            <person name="Killian M.L."/>
            <person name="Madson D.M."/>
            <person name="Arruda P.H.E."/>
            <person name="Sun D."/>
            <person name="Schwartz K.J."/>
            <person name="Yoon K."/>
        </authorList>
    </citation>
    <scope>NUCLEOTIDE SEQUENCE [LARGE SCALE GENOMIC DNA]</scope>
    <source>
        <strain evidence="6">CDK2</strain>
    </source>
</reference>
<organism evidence="5 6">
    <name type="scientific">Halolamina pelagica</name>
    <dbReference type="NCBI Taxonomy" id="699431"/>
    <lineage>
        <taxon>Archaea</taxon>
        <taxon>Methanobacteriati</taxon>
        <taxon>Methanobacteriota</taxon>
        <taxon>Stenosarchaea group</taxon>
        <taxon>Halobacteria</taxon>
        <taxon>Halobacteriales</taxon>
        <taxon>Haloferacaceae</taxon>
    </lineage>
</organism>
<feature type="domain" description="Periplasmic copper-binding protein NosD beta helix" evidence="4">
    <location>
        <begin position="391"/>
        <end position="556"/>
    </location>
</feature>
<keyword evidence="3" id="KW-0833">Ubl conjugation pathway</keyword>
<keyword evidence="6" id="KW-1185">Reference proteome</keyword>
<evidence type="ECO:0000259" key="4">
    <source>
        <dbReference type="Pfam" id="PF05048"/>
    </source>
</evidence>
<comment type="pathway">
    <text evidence="1">Protein modification; protein ubiquitination.</text>
</comment>
<dbReference type="InterPro" id="IPR008719">
    <property type="entry name" value="N2O_reductase_NosL"/>
</dbReference>
<dbReference type="SUPFAM" id="SSF160387">
    <property type="entry name" value="NosL/MerB-like"/>
    <property type="match status" value="1"/>
</dbReference>
<dbReference type="PANTHER" id="PTHR22990">
    <property type="entry name" value="F-BOX ONLY PROTEIN"/>
    <property type="match status" value="1"/>
</dbReference>
<dbReference type="PATRIC" id="fig|699431.3.peg.780"/>
<dbReference type="STRING" id="699431.SY89_00751"/>
<dbReference type="RefSeq" id="WP_054583143.1">
    <property type="nucleotide sequence ID" value="NZ_LGUC01000001.1"/>
</dbReference>
<proteinExistence type="predicted"/>
<dbReference type="InterPro" id="IPR051550">
    <property type="entry name" value="SCF-Subunits/Alg-Epimerases"/>
</dbReference>
<evidence type="ECO:0000313" key="6">
    <source>
        <dbReference type="Proteomes" id="UP000050535"/>
    </source>
</evidence>
<name>A0A0P7HTS8_9EURY</name>
<protein>
    <submittedName>
        <fullName evidence="5">Nitrous oxide reductase family maturation protein NosD</fullName>
    </submittedName>
</protein>
<dbReference type="SUPFAM" id="SSF51126">
    <property type="entry name" value="Pectin lyase-like"/>
    <property type="match status" value="1"/>
</dbReference>
<dbReference type="EMBL" id="LGUC01000001">
    <property type="protein sequence ID" value="KPN30029.1"/>
    <property type="molecule type" value="Genomic_DNA"/>
</dbReference>
<dbReference type="InterPro" id="IPR006626">
    <property type="entry name" value="PbH1"/>
</dbReference>
<dbReference type="Gene3D" id="2.160.20.10">
    <property type="entry name" value="Single-stranded right-handed beta-helix, Pectin lyase-like"/>
    <property type="match status" value="1"/>
</dbReference>
<dbReference type="SMART" id="SM00710">
    <property type="entry name" value="PbH1"/>
    <property type="match status" value="5"/>
</dbReference>
<dbReference type="AlphaFoldDB" id="A0A0P7HTS8"/>
<dbReference type="NCBIfam" id="TIGR03804">
    <property type="entry name" value="para_beta_helix"/>
    <property type="match status" value="1"/>
</dbReference>
<dbReference type="InterPro" id="IPR011050">
    <property type="entry name" value="Pectin_lyase_fold/virulence"/>
</dbReference>
<dbReference type="Pfam" id="PF05573">
    <property type="entry name" value="NosL"/>
    <property type="match status" value="1"/>
</dbReference>
<accession>A0A0P7HTS8</accession>
<dbReference type="OrthoDB" id="29186at2157"/>
<dbReference type="PANTHER" id="PTHR22990:SF15">
    <property type="entry name" value="F-BOX ONLY PROTEIN 10"/>
    <property type="match status" value="1"/>
</dbReference>
<keyword evidence="2" id="KW-0677">Repeat</keyword>
<evidence type="ECO:0000256" key="2">
    <source>
        <dbReference type="ARBA" id="ARBA00022737"/>
    </source>
</evidence>
<evidence type="ECO:0000256" key="3">
    <source>
        <dbReference type="ARBA" id="ARBA00022786"/>
    </source>
</evidence>
<comment type="caution">
    <text evidence="5">The sequence shown here is derived from an EMBL/GenBank/DDBJ whole genome shotgun (WGS) entry which is preliminary data.</text>
</comment>
<sequence length="645" mass="67694">MAARSLPLTAFATVFVVAVVVLSATLVVPVGAADDVEPVPFGDTFTLGLTDETVRQTEAKGLSIPRVEVYYSAYEYVVGFNSVGSYVAEQGRTGHEQRFGQPVAAFVSDYAGANASLTDDGYLTAEGEVEFAPAEETVIVVDSRARLPSGPVAVPFSDRDDAAAFVDAYGGEIVPWTAVTERVQAREPASAATLRAAVENRSTWANDSVAATTARDRPTSIVVGEDAESLAAAVAAAPPNTTVELPPGTYHTDGLVVNKSLTIAGAGNATTIRGNGNGTVVTIAAPRTTLTDLRVDGVGDVGSRRSMLNTTQIEGLNWSKNVELAYGRGDAAVRFINAERSLVANVSIETPASGIVTLDSQGTVVRESTVAVAGGTQEGFMGLVAMYEPIVVEDTRFSGGRDGIYTHRADGIVVRDSEFTDHRFGIHEMYTSDSLLRNNTARDSNAGIFMMTRPSGNLLVGNDVRNSRVGISTAGSQSYFRGNVVVNNGRGFNVYSTQSLYTHNTVVGNDVGLRAGDALATNLLTANDIVGNEQAATASIGPLRVWTVGEQGNYWGPAPGSDTDGDGHYERAFRPTGPVDSRVQTTPGAWTLGRSPAVDLVRTVQETVPGLRATGVVDVAPRTTPARPETLAELRASGNVTEVAG</sequence>
<evidence type="ECO:0000256" key="1">
    <source>
        <dbReference type="ARBA" id="ARBA00004906"/>
    </source>
</evidence>
<dbReference type="InterPro" id="IPR022441">
    <property type="entry name" value="Para_beta_helix_rpt-2"/>
</dbReference>
<dbReference type="Gene3D" id="3.30.70.2050">
    <property type="match status" value="1"/>
</dbReference>
<dbReference type="InterPro" id="IPR012334">
    <property type="entry name" value="Pectin_lyas_fold"/>
</dbReference>